<dbReference type="RefSeq" id="WP_207561329.1">
    <property type="nucleotide sequence ID" value="NZ_CP046072.1"/>
</dbReference>
<dbReference type="Proteomes" id="UP000671852">
    <property type="component" value="Chromosome"/>
</dbReference>
<reference evidence="2" key="1">
    <citation type="submission" date="2019-11" db="EMBL/GenBank/DDBJ databases">
        <authorList>
            <person name="Kojima H."/>
        </authorList>
    </citation>
    <scope>NUCLEOTIDE SEQUENCE</scope>
    <source>
        <strain evidence="2">H1576</strain>
    </source>
</reference>
<sequence length="332" mass="36227">MQKKILIATSLWAIGTATSTWACNGSHVLGGATTGAVYTISADTMKKGDFYLGVNVETLQNKSLSDSKIINAIQNGATHLHSIDAVNSYSIAFSYGITDNLTLNTQLPYASRKNIRAGETPPPDVHTHGNVEGMGDISAILQYKVYDDVVKIALLAGLKAPTGKDNLEDEGEVLEADLQPGSGSWDIFTGAAITKNFENFSLHSDILYKYNNTGVDKSQLGDVFTYNTAVSYKLFENNHDHTLHKLEEEKELGYSLSTFLELNGEHAQKDRFHGDNAENTGHNILFATTGLQLVSDAGYSLFFSISKPIYQDFNGLQNDINYKSSFGIGKSF</sequence>
<dbReference type="EMBL" id="CP046072">
    <property type="protein sequence ID" value="QSZ42512.1"/>
    <property type="molecule type" value="Genomic_DNA"/>
</dbReference>
<keyword evidence="3" id="KW-1185">Reference proteome</keyword>
<accession>A0A975B1H5</accession>
<protein>
    <recommendedName>
        <fullName evidence="4">Transporter</fullName>
    </recommendedName>
</protein>
<feature type="chain" id="PRO_5037709220" description="Transporter" evidence="1">
    <location>
        <begin position="23"/>
        <end position="332"/>
    </location>
</feature>
<keyword evidence="1" id="KW-0732">Signal</keyword>
<evidence type="ECO:0000256" key="1">
    <source>
        <dbReference type="SAM" id="SignalP"/>
    </source>
</evidence>
<proteinExistence type="predicted"/>
<reference evidence="2" key="2">
    <citation type="submission" date="2021-04" db="EMBL/GenBank/DDBJ databases">
        <title>Isolation and characterization of a novel species of the genus Sulfurimonas.</title>
        <authorList>
            <person name="Fukui M."/>
        </authorList>
    </citation>
    <scope>NUCLEOTIDE SEQUENCE</scope>
    <source>
        <strain evidence="2">H1576</strain>
    </source>
</reference>
<feature type="signal peptide" evidence="1">
    <location>
        <begin position="1"/>
        <end position="22"/>
    </location>
</feature>
<evidence type="ECO:0000313" key="3">
    <source>
        <dbReference type="Proteomes" id="UP000671852"/>
    </source>
</evidence>
<name>A0A975B1H5_9BACT</name>
<organism evidence="2 3">
    <name type="scientific">Sulfurimonas aquatica</name>
    <dbReference type="NCBI Taxonomy" id="2672570"/>
    <lineage>
        <taxon>Bacteria</taxon>
        <taxon>Pseudomonadati</taxon>
        <taxon>Campylobacterota</taxon>
        <taxon>Epsilonproteobacteria</taxon>
        <taxon>Campylobacterales</taxon>
        <taxon>Sulfurimonadaceae</taxon>
        <taxon>Sulfurimonas</taxon>
    </lineage>
</organism>
<evidence type="ECO:0008006" key="4">
    <source>
        <dbReference type="Google" id="ProtNLM"/>
    </source>
</evidence>
<gene>
    <name evidence="2" type="ORF">GJV85_10445</name>
</gene>
<dbReference type="KEGG" id="saqt:GJV85_10445"/>
<evidence type="ECO:0000313" key="2">
    <source>
        <dbReference type="EMBL" id="QSZ42512.1"/>
    </source>
</evidence>
<dbReference type="AlphaFoldDB" id="A0A975B1H5"/>